<feature type="region of interest" description="Disordered" evidence="3">
    <location>
        <begin position="54"/>
        <end position="81"/>
    </location>
</feature>
<protein>
    <recommendedName>
        <fullName evidence="4">Arrestin C-terminal-like domain-containing protein</fullName>
    </recommendedName>
</protein>
<dbReference type="InterPro" id="IPR011021">
    <property type="entry name" value="Arrestin-like_N"/>
</dbReference>
<comment type="caution">
    <text evidence="5">The sequence shown here is derived from an EMBL/GenBank/DDBJ whole genome shotgun (WGS) entry which is preliminary data.</text>
</comment>
<proteinExistence type="inferred from homology"/>
<evidence type="ECO:0000313" key="5">
    <source>
        <dbReference type="EMBL" id="CAB3360969.1"/>
    </source>
</evidence>
<dbReference type="InterPro" id="IPR011022">
    <property type="entry name" value="Arrestin_C-like"/>
</dbReference>
<evidence type="ECO:0000259" key="4">
    <source>
        <dbReference type="SMART" id="SM01017"/>
    </source>
</evidence>
<dbReference type="EMBL" id="CADEPI010000005">
    <property type="protein sequence ID" value="CAB3360969.1"/>
    <property type="molecule type" value="Genomic_DNA"/>
</dbReference>
<name>A0A8S1BV20_9INSE</name>
<dbReference type="GO" id="GO:0015031">
    <property type="term" value="P:protein transport"/>
    <property type="evidence" value="ECO:0007669"/>
    <property type="project" value="TreeGrafter"/>
</dbReference>
<dbReference type="Gene3D" id="2.60.40.640">
    <property type="match status" value="2"/>
</dbReference>
<dbReference type="Pfam" id="PF00339">
    <property type="entry name" value="Arrestin_N"/>
    <property type="match status" value="1"/>
</dbReference>
<dbReference type="AlphaFoldDB" id="A0A8S1BV20"/>
<dbReference type="Pfam" id="PF02752">
    <property type="entry name" value="Arrestin_C"/>
    <property type="match status" value="1"/>
</dbReference>
<keyword evidence="2" id="KW-0716">Sensory transduction</keyword>
<dbReference type="GO" id="GO:0005737">
    <property type="term" value="C:cytoplasm"/>
    <property type="evidence" value="ECO:0007669"/>
    <property type="project" value="TreeGrafter"/>
</dbReference>
<gene>
    <name evidence="5" type="ORF">CLODIP_2_CD11453</name>
</gene>
<dbReference type="InterPro" id="IPR014756">
    <property type="entry name" value="Ig_E-set"/>
</dbReference>
<dbReference type="OrthoDB" id="2333384at2759"/>
<dbReference type="PANTHER" id="PTHR11188">
    <property type="entry name" value="ARRESTIN DOMAIN CONTAINING PROTEIN"/>
    <property type="match status" value="1"/>
</dbReference>
<feature type="compositionally biased region" description="Low complexity" evidence="3">
    <location>
        <begin position="60"/>
        <end position="77"/>
    </location>
</feature>
<feature type="domain" description="Arrestin C-terminal-like" evidence="4">
    <location>
        <begin position="188"/>
        <end position="318"/>
    </location>
</feature>
<evidence type="ECO:0000256" key="2">
    <source>
        <dbReference type="ARBA" id="ARBA00022606"/>
    </source>
</evidence>
<reference evidence="5 6" key="1">
    <citation type="submission" date="2020-04" db="EMBL/GenBank/DDBJ databases">
        <authorList>
            <person name="Alioto T."/>
            <person name="Alioto T."/>
            <person name="Gomez Garrido J."/>
        </authorList>
    </citation>
    <scope>NUCLEOTIDE SEQUENCE [LARGE SCALE GENOMIC DNA]</scope>
</reference>
<dbReference type="InterPro" id="IPR014752">
    <property type="entry name" value="Arrestin-like_C"/>
</dbReference>
<dbReference type="SUPFAM" id="SSF81296">
    <property type="entry name" value="E set domains"/>
    <property type="match status" value="2"/>
</dbReference>
<dbReference type="SMART" id="SM01017">
    <property type="entry name" value="Arrestin_C"/>
    <property type="match status" value="1"/>
</dbReference>
<dbReference type="PANTHER" id="PTHR11188:SF176">
    <property type="entry name" value="ARRESTIN DOMAIN-CONTAINING PROTEIN 1"/>
    <property type="match status" value="1"/>
</dbReference>
<accession>A0A8S1BV20</accession>
<evidence type="ECO:0000313" key="6">
    <source>
        <dbReference type="Proteomes" id="UP000494165"/>
    </source>
</evidence>
<organism evidence="5 6">
    <name type="scientific">Cloeon dipterum</name>
    <dbReference type="NCBI Taxonomy" id="197152"/>
    <lineage>
        <taxon>Eukaryota</taxon>
        <taxon>Metazoa</taxon>
        <taxon>Ecdysozoa</taxon>
        <taxon>Arthropoda</taxon>
        <taxon>Hexapoda</taxon>
        <taxon>Insecta</taxon>
        <taxon>Pterygota</taxon>
        <taxon>Palaeoptera</taxon>
        <taxon>Ephemeroptera</taxon>
        <taxon>Pisciforma</taxon>
        <taxon>Baetidae</taxon>
        <taxon>Cloeon</taxon>
    </lineage>
</organism>
<dbReference type="Proteomes" id="UP000494165">
    <property type="component" value="Unassembled WGS sequence"/>
</dbReference>
<comment type="similarity">
    <text evidence="1">Belongs to the arrestin family.</text>
</comment>
<dbReference type="InterPro" id="IPR050357">
    <property type="entry name" value="Arrestin_domain-protein"/>
</dbReference>
<sequence>MGLEKFQIYFDNPQAVFYTGQNVSGKIVLVTSTPKKVRAINVKIKGEAKVAWTETREHTTTTTTTSTNDGDSSTPTSQTETVTFSNEEVYFENKFTAYGGGSDQTLNAGEHVFPFSYVLPTNLPSSFEGEHGHIRYTVRAVLDRPWTFDHEAKAAFTIISTLDLNTEPQAAAPANAQKSKTYCCLCCASGPVNVTLSLPTGGAVPGESLFPTLDVENNSRVYLSLIRLRLKKRLVYKARGSTKTEEMSIAEKNLGYVDSGQSHTFEREALLVPSLPPSNLKNCSIIDLDYYLEAHFTSSGMYSNFELRVPVLIGTIPLHQNFAQYTPAVQSQPQSQPLGWNFSPSAPYRDGSPSYPDLPPPTYQQSVFGPRSVVDRADNQYIYGEKNFAPMYPVYHHS</sequence>
<keyword evidence="6" id="KW-1185">Reference proteome</keyword>
<evidence type="ECO:0000256" key="3">
    <source>
        <dbReference type="SAM" id="MobiDB-lite"/>
    </source>
</evidence>
<evidence type="ECO:0000256" key="1">
    <source>
        <dbReference type="ARBA" id="ARBA00005298"/>
    </source>
</evidence>